<dbReference type="InterPro" id="IPR006657">
    <property type="entry name" value="MoPterin_dinucl-bd_dom"/>
</dbReference>
<evidence type="ECO:0000256" key="1">
    <source>
        <dbReference type="ARBA" id="ARBA00022485"/>
    </source>
</evidence>
<dbReference type="Gene3D" id="2.20.25.90">
    <property type="entry name" value="ADC-like domains"/>
    <property type="match status" value="1"/>
</dbReference>
<dbReference type="SMART" id="SM00926">
    <property type="entry name" value="Molybdop_Fe4S4"/>
    <property type="match status" value="1"/>
</dbReference>
<dbReference type="GO" id="GO:0022904">
    <property type="term" value="P:respiratory electron transport chain"/>
    <property type="evidence" value="ECO:0007669"/>
    <property type="project" value="TreeGrafter"/>
</dbReference>
<dbReference type="Gene3D" id="3.40.228.10">
    <property type="entry name" value="Dimethylsulfoxide Reductase, domain 2"/>
    <property type="match status" value="1"/>
</dbReference>
<dbReference type="PROSITE" id="PS00551">
    <property type="entry name" value="MOLYBDOPTERIN_PROK_1"/>
    <property type="match status" value="1"/>
</dbReference>
<evidence type="ECO:0000256" key="4">
    <source>
        <dbReference type="ARBA" id="ARBA00023004"/>
    </source>
</evidence>
<keyword evidence="2" id="KW-0479">Metal-binding</keyword>
<dbReference type="GO" id="GO:0003954">
    <property type="term" value="F:NADH dehydrogenase activity"/>
    <property type="evidence" value="ECO:0007669"/>
    <property type="project" value="TreeGrafter"/>
</dbReference>
<dbReference type="GO" id="GO:0046872">
    <property type="term" value="F:metal ion binding"/>
    <property type="evidence" value="ECO:0007669"/>
    <property type="project" value="UniProtKB-KW"/>
</dbReference>
<accession>A0A4Q0XZH9</accession>
<dbReference type="RefSeq" id="WP_129081999.1">
    <property type="nucleotide sequence ID" value="NZ_CP041070.1"/>
</dbReference>
<comment type="caution">
    <text evidence="7">The sequence shown here is derived from an EMBL/GenBank/DDBJ whole genome shotgun (WGS) entry which is preliminary data.</text>
</comment>
<evidence type="ECO:0000256" key="3">
    <source>
        <dbReference type="ARBA" id="ARBA00023002"/>
    </source>
</evidence>
<proteinExistence type="predicted"/>
<dbReference type="Proteomes" id="UP000290191">
    <property type="component" value="Unassembled WGS sequence"/>
</dbReference>
<protein>
    <submittedName>
        <fullName evidence="7">Formate dehydrogenase</fullName>
    </submittedName>
</protein>
<evidence type="ECO:0000313" key="8">
    <source>
        <dbReference type="Proteomes" id="UP000290191"/>
    </source>
</evidence>
<keyword evidence="8" id="KW-1185">Reference proteome</keyword>
<dbReference type="Gene3D" id="2.40.40.20">
    <property type="match status" value="1"/>
</dbReference>
<evidence type="ECO:0000313" key="7">
    <source>
        <dbReference type="EMBL" id="RXJ63110.1"/>
    </source>
</evidence>
<dbReference type="InterPro" id="IPR027467">
    <property type="entry name" value="MopterinOxRdtase_cofactor_BS"/>
</dbReference>
<dbReference type="GO" id="GO:0051539">
    <property type="term" value="F:4 iron, 4 sulfur cluster binding"/>
    <property type="evidence" value="ECO:0007669"/>
    <property type="project" value="UniProtKB-KW"/>
</dbReference>
<keyword evidence="1" id="KW-0004">4Fe-4S</keyword>
<dbReference type="PANTHER" id="PTHR43105">
    <property type="entry name" value="RESPIRATORY NITRATE REDUCTASE"/>
    <property type="match status" value="1"/>
</dbReference>
<keyword evidence="3" id="KW-0560">Oxidoreductase</keyword>
<gene>
    <name evidence="7" type="ORF">CRV06_07565</name>
</gene>
<dbReference type="InterPro" id="IPR006656">
    <property type="entry name" value="Mopterin_OxRdtase"/>
</dbReference>
<dbReference type="InterPro" id="IPR009010">
    <property type="entry name" value="Asp_de-COase-like_dom_sf"/>
</dbReference>
<keyword evidence="5" id="KW-0411">Iron-sulfur</keyword>
<feature type="domain" description="4Fe-4S Mo/W bis-MGD-type" evidence="6">
    <location>
        <begin position="2"/>
        <end position="58"/>
    </location>
</feature>
<sequence>MIADISSVCTYCGVGCDITAQVEDNKILKIYAQNDGYVSQGKLCIKGSKGFGFVASDERIRNTRVKKSFIEKNFKELPRELKARAKTLKEFDKEYFEAPYEFTTSLAAWKLTDIKQKYGRHSFCGMGGARTSCESSYMFQKFIREAINSPHVDCCARVCHSPSLKGMKPLIGEGAATNPFDDIYETENIIIMGSNTTEAHPIVANRIIKAAKAKTASVTVIDVRNIQIGKYGKEVIIPYEANLLVLNMMAYVILNEKLYDNDFIDTRCVGFEEYKDSILNDPFANPEFMKKIEGYEYLADTIPEVAREYAKKKSMFFWGLGVTEHLDGSYAVMAIVHLSLLTGNIGKTGTGLMPLRGQNNVQGACDTGCLPYFDPDYEKPKEIGLMTPQLIDEMLKGNIKAMYVMGEDIAHIHPNQNKVHKALENLELIISNELFMNEISKKADIVFGVKSAYEKTGVYVNAMRRLHLSQPLVQTDLPDDWEVLRDIENKINGEFIYETSEDVWNETREKVKTRFNGATYHKLSKNRNRGMQWPIEKEDTPILHIEKFRTQNGKGYFQYHRYKLREQIKKLVEKETFSKNEFYLTTGRTIVHYNNSAQTIRTEALNSRYDKDIVLASKEDEQRIGSKQIIIKTQYGQTAILPVKYTKNIRPGTLYTTFHHPESKINFIFGDEADELILTARFKSIRVEIEPV</sequence>
<dbReference type="Pfam" id="PF04879">
    <property type="entry name" value="Molybdop_Fe4S4"/>
    <property type="match status" value="1"/>
</dbReference>
<dbReference type="SUPFAM" id="SSF50692">
    <property type="entry name" value="ADC-like"/>
    <property type="match status" value="1"/>
</dbReference>
<evidence type="ECO:0000259" key="6">
    <source>
        <dbReference type="PROSITE" id="PS51669"/>
    </source>
</evidence>
<dbReference type="Gene3D" id="3.40.50.740">
    <property type="match status" value="1"/>
</dbReference>
<dbReference type="Pfam" id="PF01568">
    <property type="entry name" value="Molydop_binding"/>
    <property type="match status" value="1"/>
</dbReference>
<keyword evidence="4" id="KW-0408">Iron</keyword>
<evidence type="ECO:0000256" key="2">
    <source>
        <dbReference type="ARBA" id="ARBA00022723"/>
    </source>
</evidence>
<dbReference type="PANTHER" id="PTHR43105:SF14">
    <property type="entry name" value="FORMATE DEHYDROGENASE H"/>
    <property type="match status" value="1"/>
</dbReference>
<evidence type="ECO:0000256" key="5">
    <source>
        <dbReference type="ARBA" id="ARBA00023014"/>
    </source>
</evidence>
<dbReference type="InterPro" id="IPR050123">
    <property type="entry name" value="Prok_molybdopt-oxidoreductase"/>
</dbReference>
<organism evidence="7 8">
    <name type="scientific">Halarcobacter anaerophilus</name>
    <dbReference type="NCBI Taxonomy" id="877500"/>
    <lineage>
        <taxon>Bacteria</taxon>
        <taxon>Pseudomonadati</taxon>
        <taxon>Campylobacterota</taxon>
        <taxon>Epsilonproteobacteria</taxon>
        <taxon>Campylobacterales</taxon>
        <taxon>Arcobacteraceae</taxon>
        <taxon>Halarcobacter</taxon>
    </lineage>
</organism>
<dbReference type="AlphaFoldDB" id="A0A4Q0XZH9"/>
<dbReference type="GO" id="GO:0016020">
    <property type="term" value="C:membrane"/>
    <property type="evidence" value="ECO:0007669"/>
    <property type="project" value="TreeGrafter"/>
</dbReference>
<dbReference type="GO" id="GO:0043546">
    <property type="term" value="F:molybdopterin cofactor binding"/>
    <property type="evidence" value="ECO:0007669"/>
    <property type="project" value="InterPro"/>
</dbReference>
<dbReference type="STRING" id="877500.GCA_000935065_01632"/>
<dbReference type="SUPFAM" id="SSF53706">
    <property type="entry name" value="Formate dehydrogenase/DMSO reductase, domains 1-3"/>
    <property type="match status" value="1"/>
</dbReference>
<dbReference type="InterPro" id="IPR006963">
    <property type="entry name" value="Mopterin_OxRdtase_4Fe-4S_dom"/>
</dbReference>
<dbReference type="PROSITE" id="PS51669">
    <property type="entry name" value="4FE4S_MOW_BIS_MGD"/>
    <property type="match status" value="1"/>
</dbReference>
<dbReference type="EMBL" id="PDKO01000005">
    <property type="protein sequence ID" value="RXJ63110.1"/>
    <property type="molecule type" value="Genomic_DNA"/>
</dbReference>
<dbReference type="OrthoDB" id="9757870at2"/>
<reference evidence="7 8" key="1">
    <citation type="submission" date="2017-10" db="EMBL/GenBank/DDBJ databases">
        <title>Genomics of the genus Arcobacter.</title>
        <authorList>
            <person name="Perez-Cataluna A."/>
            <person name="Figueras M.J."/>
        </authorList>
    </citation>
    <scope>NUCLEOTIDE SEQUENCE [LARGE SCALE GENOMIC DNA]</scope>
    <source>
        <strain evidence="7 8">DSM 24636</strain>
    </source>
</reference>
<dbReference type="Pfam" id="PF00384">
    <property type="entry name" value="Molybdopterin"/>
    <property type="match status" value="1"/>
</dbReference>
<name>A0A4Q0XZH9_9BACT</name>